<dbReference type="AlphaFoldDB" id="A0AAD4R5J1"/>
<comment type="caution">
    <text evidence="1">The sequence shown here is derived from an EMBL/GenBank/DDBJ whole genome shotgun (WGS) entry which is preliminary data.</text>
</comment>
<name>A0AAD4R5J1_9BILA</name>
<accession>A0AAD4R5J1</accession>
<evidence type="ECO:0000313" key="1">
    <source>
        <dbReference type="EMBL" id="KAI1711598.1"/>
    </source>
</evidence>
<gene>
    <name evidence="1" type="ORF">DdX_10060</name>
</gene>
<dbReference type="Proteomes" id="UP001201812">
    <property type="component" value="Unassembled WGS sequence"/>
</dbReference>
<protein>
    <submittedName>
        <fullName evidence="1">Uncharacterized protein</fullName>
    </submittedName>
</protein>
<dbReference type="EMBL" id="JAKKPZ010000021">
    <property type="protein sequence ID" value="KAI1711598.1"/>
    <property type="molecule type" value="Genomic_DNA"/>
</dbReference>
<organism evidence="1 2">
    <name type="scientific">Ditylenchus destructor</name>
    <dbReference type="NCBI Taxonomy" id="166010"/>
    <lineage>
        <taxon>Eukaryota</taxon>
        <taxon>Metazoa</taxon>
        <taxon>Ecdysozoa</taxon>
        <taxon>Nematoda</taxon>
        <taxon>Chromadorea</taxon>
        <taxon>Rhabditida</taxon>
        <taxon>Tylenchina</taxon>
        <taxon>Tylenchomorpha</taxon>
        <taxon>Sphaerularioidea</taxon>
        <taxon>Anguinidae</taxon>
        <taxon>Anguininae</taxon>
        <taxon>Ditylenchus</taxon>
    </lineage>
</organism>
<proteinExistence type="predicted"/>
<reference evidence="1" key="1">
    <citation type="submission" date="2022-01" db="EMBL/GenBank/DDBJ databases">
        <title>Genome Sequence Resource for Two Populations of Ditylenchus destructor, the Migratory Endoparasitic Phytonematode.</title>
        <authorList>
            <person name="Zhang H."/>
            <person name="Lin R."/>
            <person name="Xie B."/>
        </authorList>
    </citation>
    <scope>NUCLEOTIDE SEQUENCE</scope>
    <source>
        <strain evidence="1">BazhouSP</strain>
    </source>
</reference>
<sequence>MQTGCYFQRKSSKFGATNSLIWMLIVAVCLEDESKLYAMILENGRQIWDIIHDMLPDAVQAAQKTFVENPNKENKINFEQKLKDIDSSPTEAVEVLQKAKKKEQALKEEEMKVQVYGFF</sequence>
<keyword evidence="2" id="KW-1185">Reference proteome</keyword>
<evidence type="ECO:0000313" key="2">
    <source>
        <dbReference type="Proteomes" id="UP001201812"/>
    </source>
</evidence>